<sequence length="537" mass="61475">MTTPPLEQPSESTTPNIFERIKNKLEPFRNIIRDLPSFRRKREATDDVRAEYSKRLRTFNKFPGNMLSLPIKVSPIKLAIHGWSAHDENTVKCNDCSAYLSVKVPPPTVSDPKSTAFAVKYIQNNIRTAHDSKCKWYSKVVVNIPDEDYDFKEAVNWIKMFFKRPDVQKLDLVTEKDDGSYLIDEPMKSDLKKYLDEDEKSCLLAILGWLPDPATNVENEGLKCRFCLSRIIVKPYSLSSPFHPIKFHARYCPIRHDTNSHLVTLIVRTMTDQVSCSRNPIKLAIHGWSAHDENTVKCNDCSAYLSVKVPPPTVSDPKSTAFAVKYIQNNIRTAHDSKCKWYSKVVVNIPDEDYDFKEAVNWIKMFFKRPDVKKLDLVTEKDDGSYLIDEPMKSDLKKYLDEDEKSCLLAILGWLPDPATNVENEGLKCRFCLSRIIVKPYSLSTPFHPIKFHARYCPIRHDTNSHLVTLIVRTMTDQPNTGVAEILRKSCDLIDELPFAKRSKKDDSFTSSRSNDETITNTTQIPPVDTTGSNGEK</sequence>
<name>A0AC34QE82_9BILA</name>
<evidence type="ECO:0000313" key="2">
    <source>
        <dbReference type="WBParaSite" id="JU765_v2.g15376.t1"/>
    </source>
</evidence>
<protein>
    <submittedName>
        <fullName evidence="2">C3HC-type domain-containing protein</fullName>
    </submittedName>
</protein>
<dbReference type="Proteomes" id="UP000887576">
    <property type="component" value="Unplaced"/>
</dbReference>
<dbReference type="WBParaSite" id="JU765_v2.g15376.t1">
    <property type="protein sequence ID" value="JU765_v2.g15376.t1"/>
    <property type="gene ID" value="JU765_v2.g15376"/>
</dbReference>
<reference evidence="2" key="1">
    <citation type="submission" date="2022-11" db="UniProtKB">
        <authorList>
            <consortium name="WormBaseParasite"/>
        </authorList>
    </citation>
    <scope>IDENTIFICATION</scope>
</reference>
<proteinExistence type="predicted"/>
<accession>A0AC34QE82</accession>
<organism evidence="1 2">
    <name type="scientific">Panagrolaimus sp. JU765</name>
    <dbReference type="NCBI Taxonomy" id="591449"/>
    <lineage>
        <taxon>Eukaryota</taxon>
        <taxon>Metazoa</taxon>
        <taxon>Ecdysozoa</taxon>
        <taxon>Nematoda</taxon>
        <taxon>Chromadorea</taxon>
        <taxon>Rhabditida</taxon>
        <taxon>Tylenchina</taxon>
        <taxon>Panagrolaimomorpha</taxon>
        <taxon>Panagrolaimoidea</taxon>
        <taxon>Panagrolaimidae</taxon>
        <taxon>Panagrolaimus</taxon>
    </lineage>
</organism>
<evidence type="ECO:0000313" key="1">
    <source>
        <dbReference type="Proteomes" id="UP000887576"/>
    </source>
</evidence>